<feature type="compositionally biased region" description="Polar residues" evidence="2">
    <location>
        <begin position="363"/>
        <end position="382"/>
    </location>
</feature>
<dbReference type="PANTHER" id="PTHR47219">
    <property type="entry name" value="RAB GTPASE-ACTIVATING PROTEIN 1-LIKE"/>
    <property type="match status" value="1"/>
</dbReference>
<evidence type="ECO:0000256" key="2">
    <source>
        <dbReference type="SAM" id="MobiDB-lite"/>
    </source>
</evidence>
<feature type="compositionally biased region" description="Polar residues" evidence="2">
    <location>
        <begin position="1"/>
        <end position="15"/>
    </location>
</feature>
<feature type="coiled-coil region" evidence="1">
    <location>
        <begin position="162"/>
        <end position="196"/>
    </location>
</feature>
<organism evidence="4 5">
    <name type="scientific">Fomitopsis schrenkii</name>
    <name type="common">Brown rot fungus</name>
    <dbReference type="NCBI Taxonomy" id="2126942"/>
    <lineage>
        <taxon>Eukaryota</taxon>
        <taxon>Fungi</taxon>
        <taxon>Dikarya</taxon>
        <taxon>Basidiomycota</taxon>
        <taxon>Agaricomycotina</taxon>
        <taxon>Agaricomycetes</taxon>
        <taxon>Polyporales</taxon>
        <taxon>Fomitopsis</taxon>
    </lineage>
</organism>
<feature type="region of interest" description="Disordered" evidence="2">
    <location>
        <begin position="418"/>
        <end position="487"/>
    </location>
</feature>
<dbReference type="InterPro" id="IPR035969">
    <property type="entry name" value="Rab-GAP_TBC_sf"/>
</dbReference>
<dbReference type="GO" id="GO:0005096">
    <property type="term" value="F:GTPase activator activity"/>
    <property type="evidence" value="ECO:0007669"/>
    <property type="project" value="TreeGrafter"/>
</dbReference>
<reference evidence="4 5" key="1">
    <citation type="journal article" date="2012" name="Science">
        <title>The Paleozoic origin of enzymatic lignin decomposition reconstructed from 31 fungal genomes.</title>
        <authorList>
            <person name="Floudas D."/>
            <person name="Binder M."/>
            <person name="Riley R."/>
            <person name="Barry K."/>
            <person name="Blanchette R.A."/>
            <person name="Henrissat B."/>
            <person name="Martinez A.T."/>
            <person name="Otillar R."/>
            <person name="Spatafora J.W."/>
            <person name="Yadav J.S."/>
            <person name="Aerts A."/>
            <person name="Benoit I."/>
            <person name="Boyd A."/>
            <person name="Carlson A."/>
            <person name="Copeland A."/>
            <person name="Coutinho P.M."/>
            <person name="de Vries R.P."/>
            <person name="Ferreira P."/>
            <person name="Findley K."/>
            <person name="Foster B."/>
            <person name="Gaskell J."/>
            <person name="Glotzer D."/>
            <person name="Gorecki P."/>
            <person name="Heitman J."/>
            <person name="Hesse C."/>
            <person name="Hori C."/>
            <person name="Igarashi K."/>
            <person name="Jurgens J.A."/>
            <person name="Kallen N."/>
            <person name="Kersten P."/>
            <person name="Kohler A."/>
            <person name="Kuees U."/>
            <person name="Kumar T.K.A."/>
            <person name="Kuo A."/>
            <person name="LaButti K."/>
            <person name="Larrondo L.F."/>
            <person name="Lindquist E."/>
            <person name="Ling A."/>
            <person name="Lombard V."/>
            <person name="Lucas S."/>
            <person name="Lundell T."/>
            <person name="Martin R."/>
            <person name="McLaughlin D.J."/>
            <person name="Morgenstern I."/>
            <person name="Morin E."/>
            <person name="Murat C."/>
            <person name="Nagy L.G."/>
            <person name="Nolan M."/>
            <person name="Ohm R.A."/>
            <person name="Patyshakuliyeva A."/>
            <person name="Rokas A."/>
            <person name="Ruiz-Duenas F.J."/>
            <person name="Sabat G."/>
            <person name="Salamov A."/>
            <person name="Samejima M."/>
            <person name="Schmutz J."/>
            <person name="Slot J.C."/>
            <person name="St John F."/>
            <person name="Stenlid J."/>
            <person name="Sun H."/>
            <person name="Sun S."/>
            <person name="Syed K."/>
            <person name="Tsang A."/>
            <person name="Wiebenga A."/>
            <person name="Young D."/>
            <person name="Pisabarro A."/>
            <person name="Eastwood D.C."/>
            <person name="Martin F."/>
            <person name="Cullen D."/>
            <person name="Grigoriev I.V."/>
            <person name="Hibbett D.S."/>
        </authorList>
    </citation>
    <scope>NUCLEOTIDE SEQUENCE</scope>
    <source>
        <strain evidence="5">FP-58527</strain>
    </source>
</reference>
<sequence>MTSTAASVSTPTHSHPLSVEEAPSRSRRSRGKQTSDDTRPPTDYFTLKAQLESSAEQHTRLSNTNWDGSVRGYGKSAKRQNDKPAPVIIVESTSGQIVPPSPATLDSLDHLTAENGDDGPTSDILKTQWHELSDDAVDVALSSFHETTPQSSIPSHPYHSVIRALSSAAQNLSRVRRELEEDRRLLREKEARRRERAEHLIRELPASDKEIARRVLQSLYPDDDEATHLVQKRHSHISLSESLSEAIEDDVSLSRSVPDDLSTPLALANPSPSTADESSDASTSHGVQQVTSIPEPDTLSASDIPTFNGDGLAATGKGDRSSLGEWMGTWWVKGKKTGQAITPPQAMSSPDAIVESPVDTSQIANQDVSPGSSVPQTPNSNRPSRRKAVRSVFENLGFSMLNPSVGSLGPRKRRNMSVTDAQGFDPSADAQSTRSVRSAASSPSRGPTSLPPPPSSEPSKSASLSKPPSMMSSASDTAVEERPPQGSSLQAIIQATRVMTSEPASILDDHGCETSPLIAQKAFDLVRTAREEGLAFRDQPKPKRERRQEKTDGGEDASGRSTLSRSNEMAPPFLRASSSGDVRKPTSHRKPSVNMPSFASPIFGTFMAQQDKAISTVVNAVQRGYPSGGSSQAENQANATVLPKVTKPGSVPLESIIPVDAKPPTQFLSRTYTPLTSRDFHFSIPLPDVASALSVPYDEHNHEGMTDRYGFIYDVSKYDILLLLRAKECHNTAPACLTGIKIADRKEDNSWPNDDGPVDETIEVVRDACDCDGMGEVSDAVSVKSSSTRPTARSILALDGGAQSSQASGRSSPSSARGRKRSGTIASGQVSRPKSSVLVVDSDTPRHVCANTIRILITQLANMHDQRQTAQRREWDTFVKRREKSRKSTGGSMSRMTSPGGAAAILGLGTALEEEELTHSGGLVGFAQLGLPAFKDEKREFVRLVRNGIPLVYRSQAWLECSDGLEMREPGLFSDLLAQQDDGSGAVREIEKDVCRTMPLNVFFGRTGAGVDKLRRVLIAYSRRNPAVGYCQGMNLVTSTLLLIHADEEEAFWVLAAMIERILPEEFFSPSLISSRACPLVLLEYVRESMPKLYHHLTDLGVDLPAICFSWFLSLFTDCLPVETLFRIWDIFLVDGMDVLFRVAFSILRMSEQELLHCASIPAVYVALESLPNRMWETDKLLQHEAELRSFMSHTDLVHKRQAHAEELRRCMA</sequence>
<feature type="region of interest" description="Disordered" evidence="2">
    <location>
        <begin position="880"/>
        <end position="900"/>
    </location>
</feature>
<dbReference type="Gene3D" id="1.10.8.270">
    <property type="entry name" value="putative rabgap domain of human tbc1 domain family member 14 like domains"/>
    <property type="match status" value="1"/>
</dbReference>
<dbReference type="Proteomes" id="UP000015241">
    <property type="component" value="Unassembled WGS sequence"/>
</dbReference>
<feature type="compositionally biased region" description="Low complexity" evidence="2">
    <location>
        <begin position="457"/>
        <end position="475"/>
    </location>
</feature>
<dbReference type="SUPFAM" id="SSF47923">
    <property type="entry name" value="Ypt/Rab-GAP domain of gyp1p"/>
    <property type="match status" value="2"/>
</dbReference>
<feature type="region of interest" description="Disordered" evidence="2">
    <location>
        <begin position="363"/>
        <end position="387"/>
    </location>
</feature>
<feature type="domain" description="Rab-GAP TBC" evidence="3">
    <location>
        <begin position="948"/>
        <end position="1136"/>
    </location>
</feature>
<evidence type="ECO:0000313" key="4">
    <source>
        <dbReference type="EMBL" id="EPS93676.1"/>
    </source>
</evidence>
<dbReference type="InterPro" id="IPR000195">
    <property type="entry name" value="Rab-GAP-TBC_dom"/>
</dbReference>
<dbReference type="InterPro" id="IPR050302">
    <property type="entry name" value="Rab_GAP_TBC_domain"/>
</dbReference>
<evidence type="ECO:0000313" key="5">
    <source>
        <dbReference type="Proteomes" id="UP000015241"/>
    </source>
</evidence>
<dbReference type="AlphaFoldDB" id="S8DJB3"/>
<feature type="region of interest" description="Disordered" evidence="2">
    <location>
        <begin position="1"/>
        <end position="85"/>
    </location>
</feature>
<feature type="compositionally biased region" description="Polar residues" evidence="2">
    <location>
        <begin position="888"/>
        <end position="897"/>
    </location>
</feature>
<dbReference type="GO" id="GO:0031267">
    <property type="term" value="F:small GTPase binding"/>
    <property type="evidence" value="ECO:0007669"/>
    <property type="project" value="TreeGrafter"/>
</dbReference>
<feature type="region of interest" description="Disordered" evidence="2">
    <location>
        <begin position="797"/>
        <end position="838"/>
    </location>
</feature>
<dbReference type="PROSITE" id="PS50086">
    <property type="entry name" value="TBC_RABGAP"/>
    <property type="match status" value="1"/>
</dbReference>
<evidence type="ECO:0000256" key="1">
    <source>
        <dbReference type="SAM" id="Coils"/>
    </source>
</evidence>
<proteinExistence type="predicted"/>
<dbReference type="HOGENOM" id="CLU_003165_0_0_1"/>
<feature type="compositionally biased region" description="Low complexity" evidence="2">
    <location>
        <begin position="800"/>
        <end position="816"/>
    </location>
</feature>
<dbReference type="PANTHER" id="PTHR47219:SF20">
    <property type="entry name" value="TBC1 DOMAIN FAMILY MEMBER 2B"/>
    <property type="match status" value="1"/>
</dbReference>
<name>S8DJB3_FOMSC</name>
<feature type="region of interest" description="Disordered" evidence="2">
    <location>
        <begin position="533"/>
        <end position="596"/>
    </location>
</feature>
<dbReference type="eggNOG" id="KOG2058">
    <property type="taxonomic scope" value="Eukaryota"/>
</dbReference>
<evidence type="ECO:0000259" key="3">
    <source>
        <dbReference type="PROSITE" id="PS50086"/>
    </source>
</evidence>
<keyword evidence="5" id="KW-1185">Reference proteome</keyword>
<protein>
    <recommendedName>
        <fullName evidence="3">Rab-GAP TBC domain-containing protein</fullName>
    </recommendedName>
</protein>
<feature type="compositionally biased region" description="Polar residues" evidence="2">
    <location>
        <begin position="51"/>
        <end position="67"/>
    </location>
</feature>
<feature type="compositionally biased region" description="Basic and acidic residues" evidence="2">
    <location>
        <begin position="533"/>
        <end position="553"/>
    </location>
</feature>
<dbReference type="InParanoid" id="S8DJB3"/>
<dbReference type="STRING" id="743788.S8DJB3"/>
<accession>S8DJB3</accession>
<dbReference type="Pfam" id="PF00566">
    <property type="entry name" value="RabGAP-TBC"/>
    <property type="match status" value="1"/>
</dbReference>
<keyword evidence="1" id="KW-0175">Coiled coil</keyword>
<feature type="compositionally biased region" description="Low complexity" evidence="2">
    <location>
        <begin position="432"/>
        <end position="448"/>
    </location>
</feature>
<feature type="compositionally biased region" description="Polar residues" evidence="2">
    <location>
        <begin position="824"/>
        <end position="834"/>
    </location>
</feature>
<dbReference type="FunFam" id="1.10.8.270:FF:000026">
    <property type="entry name" value="TBC (Tre-2/Bub2/Cdc16) domain family"/>
    <property type="match status" value="1"/>
</dbReference>
<dbReference type="OrthoDB" id="294251at2759"/>
<gene>
    <name evidence="4" type="ORF">FOMPIDRAFT_152394</name>
</gene>
<dbReference type="EMBL" id="KE504261">
    <property type="protein sequence ID" value="EPS93676.1"/>
    <property type="molecule type" value="Genomic_DNA"/>
</dbReference>
<feature type="compositionally biased region" description="Low complexity" evidence="2">
    <location>
        <begin position="270"/>
        <end position="284"/>
    </location>
</feature>
<feature type="region of interest" description="Disordered" evidence="2">
    <location>
        <begin position="250"/>
        <end position="320"/>
    </location>
</feature>
<dbReference type="SMART" id="SM00164">
    <property type="entry name" value="TBC"/>
    <property type="match status" value="1"/>
</dbReference>
<dbReference type="Gene3D" id="1.10.472.80">
    <property type="entry name" value="Ypt/Rab-GAP domain of gyp1p, domain 3"/>
    <property type="match status" value="1"/>
</dbReference>